<feature type="transmembrane region" description="Helical" evidence="12">
    <location>
        <begin position="134"/>
        <end position="154"/>
    </location>
</feature>
<dbReference type="InterPro" id="IPR003593">
    <property type="entry name" value="AAA+_ATPase"/>
</dbReference>
<keyword evidence="16" id="KW-1185">Reference proteome</keyword>
<evidence type="ECO:0000256" key="1">
    <source>
        <dbReference type="ARBA" id="ARBA00004141"/>
    </source>
</evidence>
<dbReference type="PANTHER" id="PTHR24223:SF456">
    <property type="entry name" value="MULTIDRUG RESISTANCE-ASSOCIATED PROTEIN LETHAL(2)03659"/>
    <property type="match status" value="1"/>
</dbReference>
<protein>
    <submittedName>
        <fullName evidence="15">ATP-dependent bile acid permease</fullName>
    </submittedName>
</protein>
<keyword evidence="10" id="KW-0325">Glycoprotein</keyword>
<dbReference type="InterPro" id="IPR017871">
    <property type="entry name" value="ABC_transporter-like_CS"/>
</dbReference>
<evidence type="ECO:0000256" key="10">
    <source>
        <dbReference type="ARBA" id="ARBA00023180"/>
    </source>
</evidence>
<comment type="similarity">
    <text evidence="2">Belongs to the ABC transporter superfamily. ABCC family. Conjugate transporter (TC 3.A.1.208) subfamily.</text>
</comment>
<dbReference type="Gene3D" id="1.20.1560.10">
    <property type="entry name" value="ABC transporter type 1, transmembrane domain"/>
    <property type="match status" value="2"/>
</dbReference>
<keyword evidence="6" id="KW-0547">Nucleotide-binding</keyword>
<feature type="domain" description="ABC transporter" evidence="13">
    <location>
        <begin position="627"/>
        <end position="878"/>
    </location>
</feature>
<dbReference type="Pfam" id="PF00005">
    <property type="entry name" value="ABC_tran"/>
    <property type="match status" value="2"/>
</dbReference>
<dbReference type="Proteomes" id="UP000094526">
    <property type="component" value="Unassembled WGS sequence"/>
</dbReference>
<feature type="transmembrane region" description="Helical" evidence="12">
    <location>
        <begin position="104"/>
        <end position="122"/>
    </location>
</feature>
<dbReference type="AlphaFoldDB" id="A0A1C1D0R2"/>
<keyword evidence="8 12" id="KW-1133">Transmembrane helix</keyword>
<dbReference type="CDD" id="cd03250">
    <property type="entry name" value="ABCC_MRP_domain1"/>
    <property type="match status" value="1"/>
</dbReference>
<dbReference type="CDD" id="cd18604">
    <property type="entry name" value="ABC_6TM_VMR1_D2_like"/>
    <property type="match status" value="1"/>
</dbReference>
<dbReference type="eggNOG" id="KOG0054">
    <property type="taxonomic scope" value="Eukaryota"/>
</dbReference>
<keyword evidence="9 12" id="KW-0472">Membrane</keyword>
<evidence type="ECO:0000256" key="4">
    <source>
        <dbReference type="ARBA" id="ARBA00022692"/>
    </source>
</evidence>
<feature type="compositionally biased region" description="Basic and acidic residues" evidence="11">
    <location>
        <begin position="43"/>
        <end position="55"/>
    </location>
</feature>
<feature type="transmembrane region" description="Helical" evidence="12">
    <location>
        <begin position="458"/>
        <end position="477"/>
    </location>
</feature>
<feature type="domain" description="ABC transmembrane type-1" evidence="14">
    <location>
        <begin position="982"/>
        <end position="1289"/>
    </location>
</feature>
<feature type="region of interest" description="Disordered" evidence="11">
    <location>
        <begin position="1605"/>
        <end position="1638"/>
    </location>
</feature>
<dbReference type="FunFam" id="3.40.50.300:FF:000825">
    <property type="entry name" value="ABC bile acid transporter"/>
    <property type="match status" value="1"/>
</dbReference>
<dbReference type="PROSITE" id="PS50893">
    <property type="entry name" value="ABC_TRANSPORTER_2"/>
    <property type="match status" value="2"/>
</dbReference>
<dbReference type="SUPFAM" id="SSF90123">
    <property type="entry name" value="ABC transporter transmembrane region"/>
    <property type="match status" value="2"/>
</dbReference>
<dbReference type="GO" id="GO:0005737">
    <property type="term" value="C:cytoplasm"/>
    <property type="evidence" value="ECO:0007669"/>
    <property type="project" value="UniProtKB-ARBA"/>
</dbReference>
<dbReference type="GO" id="GO:0016887">
    <property type="term" value="F:ATP hydrolysis activity"/>
    <property type="evidence" value="ECO:0007669"/>
    <property type="project" value="InterPro"/>
</dbReference>
<evidence type="ECO:0000256" key="9">
    <source>
        <dbReference type="ARBA" id="ARBA00023136"/>
    </source>
</evidence>
<proteinExistence type="inferred from homology"/>
<evidence type="ECO:0000313" key="16">
    <source>
        <dbReference type="Proteomes" id="UP000094526"/>
    </source>
</evidence>
<dbReference type="EMBL" id="LGRB01000004">
    <property type="protein sequence ID" value="OCT54347.1"/>
    <property type="molecule type" value="Genomic_DNA"/>
</dbReference>
<feature type="compositionally biased region" description="Gly residues" evidence="11">
    <location>
        <begin position="1617"/>
        <end position="1629"/>
    </location>
</feature>
<evidence type="ECO:0000256" key="5">
    <source>
        <dbReference type="ARBA" id="ARBA00022737"/>
    </source>
</evidence>
<feature type="transmembrane region" description="Helical" evidence="12">
    <location>
        <begin position="166"/>
        <end position="188"/>
    </location>
</feature>
<evidence type="ECO:0000256" key="11">
    <source>
        <dbReference type="SAM" id="MobiDB-lite"/>
    </source>
</evidence>
<evidence type="ECO:0000259" key="14">
    <source>
        <dbReference type="PROSITE" id="PS50929"/>
    </source>
</evidence>
<dbReference type="PROSITE" id="PS50929">
    <property type="entry name" value="ABC_TM1F"/>
    <property type="match status" value="2"/>
</dbReference>
<feature type="region of interest" description="Disordered" evidence="11">
    <location>
        <begin position="367"/>
        <end position="386"/>
    </location>
</feature>
<feature type="transmembrane region" description="Helical" evidence="12">
    <location>
        <begin position="1237"/>
        <end position="1256"/>
    </location>
</feature>
<dbReference type="GO" id="GO:0016020">
    <property type="term" value="C:membrane"/>
    <property type="evidence" value="ECO:0007669"/>
    <property type="project" value="UniProtKB-SubCell"/>
</dbReference>
<organism evidence="15 16">
    <name type="scientific">Cladophialophora carrionii</name>
    <dbReference type="NCBI Taxonomy" id="86049"/>
    <lineage>
        <taxon>Eukaryota</taxon>
        <taxon>Fungi</taxon>
        <taxon>Dikarya</taxon>
        <taxon>Ascomycota</taxon>
        <taxon>Pezizomycotina</taxon>
        <taxon>Eurotiomycetes</taxon>
        <taxon>Chaetothyriomycetidae</taxon>
        <taxon>Chaetothyriales</taxon>
        <taxon>Herpotrichiellaceae</taxon>
        <taxon>Cladophialophora</taxon>
    </lineage>
</organism>
<name>A0A1C1D0R2_9EURO</name>
<dbReference type="STRING" id="86049.A0A1C1D0R2"/>
<dbReference type="SMART" id="SM00382">
    <property type="entry name" value="AAA"/>
    <property type="match status" value="2"/>
</dbReference>
<feature type="region of interest" description="Disordered" evidence="11">
    <location>
        <begin position="43"/>
        <end position="62"/>
    </location>
</feature>
<dbReference type="CDD" id="cd03244">
    <property type="entry name" value="ABCC_MRP_domain2"/>
    <property type="match status" value="1"/>
</dbReference>
<dbReference type="InterPro" id="IPR003439">
    <property type="entry name" value="ABC_transporter-like_ATP-bd"/>
</dbReference>
<feature type="region of interest" description="Disordered" evidence="11">
    <location>
        <begin position="910"/>
        <end position="956"/>
    </location>
</feature>
<feature type="transmembrane region" description="Helical" evidence="12">
    <location>
        <begin position="71"/>
        <end position="92"/>
    </location>
</feature>
<evidence type="ECO:0000256" key="12">
    <source>
        <dbReference type="SAM" id="Phobius"/>
    </source>
</evidence>
<keyword evidence="3" id="KW-0813">Transport</keyword>
<dbReference type="CDD" id="cd18596">
    <property type="entry name" value="ABC_6TM_VMR1_D1_like"/>
    <property type="match status" value="1"/>
</dbReference>
<dbReference type="SUPFAM" id="SSF52540">
    <property type="entry name" value="P-loop containing nucleoside triphosphate hydrolases"/>
    <property type="match status" value="2"/>
</dbReference>
<dbReference type="VEuPathDB" id="FungiDB:G647_01620"/>
<keyword evidence="5" id="KW-0677">Repeat</keyword>
<keyword evidence="7" id="KW-0067">ATP-binding</keyword>
<feature type="transmembrane region" description="Helical" evidence="12">
    <location>
        <begin position="1052"/>
        <end position="1076"/>
    </location>
</feature>
<feature type="region of interest" description="Disordered" evidence="11">
    <location>
        <begin position="1448"/>
        <end position="1474"/>
    </location>
</feature>
<dbReference type="Gene3D" id="3.40.50.300">
    <property type="entry name" value="P-loop containing nucleotide triphosphate hydrolases"/>
    <property type="match status" value="2"/>
</dbReference>
<dbReference type="GO" id="GO:0140359">
    <property type="term" value="F:ABC-type transporter activity"/>
    <property type="evidence" value="ECO:0007669"/>
    <property type="project" value="InterPro"/>
</dbReference>
<dbReference type="InterPro" id="IPR050173">
    <property type="entry name" value="ABC_transporter_C-like"/>
</dbReference>
<feature type="transmembrane region" description="Helical" evidence="12">
    <location>
        <begin position="536"/>
        <end position="565"/>
    </location>
</feature>
<dbReference type="GO" id="GO:0005524">
    <property type="term" value="F:ATP binding"/>
    <property type="evidence" value="ECO:0007669"/>
    <property type="project" value="UniProtKB-KW"/>
</dbReference>
<comment type="caution">
    <text evidence="15">The sequence shown here is derived from an EMBL/GenBank/DDBJ whole genome shotgun (WGS) entry which is preliminary data.</text>
</comment>
<keyword evidence="4 12" id="KW-0812">Transmembrane</keyword>
<evidence type="ECO:0000256" key="8">
    <source>
        <dbReference type="ARBA" id="ARBA00022989"/>
    </source>
</evidence>
<evidence type="ECO:0000259" key="13">
    <source>
        <dbReference type="PROSITE" id="PS50893"/>
    </source>
</evidence>
<comment type="subcellular location">
    <subcellularLocation>
        <location evidence="1">Membrane</location>
        <topology evidence="1">Multi-pass membrane protein</topology>
    </subcellularLocation>
</comment>
<evidence type="ECO:0000256" key="2">
    <source>
        <dbReference type="ARBA" id="ARBA00009726"/>
    </source>
</evidence>
<dbReference type="Pfam" id="PF00664">
    <property type="entry name" value="ABC_membrane"/>
    <property type="match status" value="2"/>
</dbReference>
<feature type="domain" description="ABC transporter" evidence="13">
    <location>
        <begin position="1323"/>
        <end position="1590"/>
    </location>
</feature>
<dbReference type="InterPro" id="IPR027417">
    <property type="entry name" value="P-loop_NTPase"/>
</dbReference>
<evidence type="ECO:0000256" key="7">
    <source>
        <dbReference type="ARBA" id="ARBA00022840"/>
    </source>
</evidence>
<accession>A0A1C1D0R2</accession>
<feature type="transmembrane region" description="Helical" evidence="12">
    <location>
        <begin position="277"/>
        <end position="298"/>
    </location>
</feature>
<gene>
    <name evidence="15" type="primary">YBT1</name>
    <name evidence="15" type="ORF">CLCR_00755</name>
</gene>
<feature type="transmembrane region" description="Helical" evidence="12">
    <location>
        <begin position="978"/>
        <end position="997"/>
    </location>
</feature>
<feature type="transmembrane region" description="Helical" evidence="12">
    <location>
        <begin position="209"/>
        <end position="226"/>
    </location>
</feature>
<evidence type="ECO:0000313" key="15">
    <source>
        <dbReference type="EMBL" id="OCT54347.1"/>
    </source>
</evidence>
<feature type="transmembrane region" description="Helical" evidence="12">
    <location>
        <begin position="433"/>
        <end position="452"/>
    </location>
</feature>
<dbReference type="InterPro" id="IPR011527">
    <property type="entry name" value="ABC1_TM_dom"/>
</dbReference>
<dbReference type="VEuPathDB" id="FungiDB:CLCR_00755"/>
<dbReference type="InterPro" id="IPR036640">
    <property type="entry name" value="ABC1_TM_sf"/>
</dbReference>
<feature type="transmembrane region" description="Helical" evidence="12">
    <location>
        <begin position="310"/>
        <end position="327"/>
    </location>
</feature>
<dbReference type="PANTHER" id="PTHR24223">
    <property type="entry name" value="ATP-BINDING CASSETTE SUB-FAMILY C"/>
    <property type="match status" value="1"/>
</dbReference>
<dbReference type="PROSITE" id="PS00211">
    <property type="entry name" value="ABC_TRANSPORTER_1"/>
    <property type="match status" value="1"/>
</dbReference>
<dbReference type="FunFam" id="1.20.1560.10:FF:000013">
    <property type="entry name" value="ABC transporter C family member 2"/>
    <property type="match status" value="1"/>
</dbReference>
<feature type="transmembrane region" description="Helical" evidence="12">
    <location>
        <begin position="571"/>
        <end position="591"/>
    </location>
</feature>
<feature type="transmembrane region" description="Helical" evidence="12">
    <location>
        <begin position="12"/>
        <end position="32"/>
    </location>
</feature>
<evidence type="ECO:0000256" key="3">
    <source>
        <dbReference type="ARBA" id="ARBA00022448"/>
    </source>
</evidence>
<sequence>MASHHTSTSVAISIACLAVVAVLSTPAVGQLFTRVQSRKKQDAHLSERYEDKDGVATEESEQSYSDQMPRLILILISLVACGVALATAILTTARSQLPLSLEQWLQFATWLLVLSQAAIIYITPSSTQRYRLGVFSSFSALSIAIAVAVENISLWQAKSSPLPRNIHLTFSVILFAAGIGLAVGSLCIPRRPDVYWNDKIVDRENTVSLLSKLTFSWAAPILSFAAKNKGLDYDDLHEIDFENRSRELRREFEAVGRKDKLWKTIFWSRKWTFIQQWILQATCSITDFLPQIVLYFVLKTLEQRDEGKDVALTSWLLVIGLGLAITFSNWIEAWMFFITFMKIGVPIYEQLAAVVFGKAIRRKDVKGTGKKQPETETGDGALNGETVVNEAAGQKGEDRVPEEDEAADFQKSKQSTINLVGVDSRRIADFATFNYIFLGSAIKLIFAISFLSKLIGPIPLLAGLAAPVLITPINILAAKRYATAQDDLMKYRDQKMAIVTEALQGIRQIKFSALERNWYDKILETRRRELKTQWQVFVCDTTLISIWIFGPVMLAAISLTTYVLIYKQLTASVAFTTISVFEAIEMTLAIIPEMITDLLDAIVSAKRVQEYLDAPERIESTKPGEAVSFKNTTIAWPSDDPANEDNQFALRSLDLAFPQKELSVISGRTGSGKSLLLASIIGEADVLDGELVVPKPPSSAQRYDAQANRKNWTIDSSIAFVAQIPWIENATIRDNILFGLPLDNDRYQKVLTACALTKDLEMLQDGELTDIGANGINLSGGQKWRVSFARALYSRAGILVLDDIFSAVDAHVGRHLFEQALTGELGQGRTRILVTHHVALCLPRTNYSVLLSNGTVEVEGRTEELRRSGKLKSILAQDIEEQQKEDDEAVANQQNQNLAVDDGGGLQKLLTNQSRRSRRKSALSDAGDDLRRRPSHASMNEAKPNGNPPKKFTEDESRETGAIKYQIYAAYIRACGGFTYWLGILAVFGIWVAVYLARSYWISVWTRSYRTESDHAFQHSLVQQALGSAYHRIHHQLSTAAIDPNLRYYLGVYLGISLVAWLIGTVRYFCVFVLSIRASKILFERLAFAILRAPLRWLDTVPVGRILNRFTSDFNMLDSRISMDLAFMLHNMMHVLSVVIAGLFVSPFMIVFAAALLSISMYYALRYLAGAREVKRLESNAKSPVFEQFGSVLMGIGTIRAFDKCDAYLDKMYARIDLHCRAYWHLWLFNRWMGWRLNMVGAIFAAITAALIVSITTIDSSLAGFALSFALGLSEGVIWFLRQYSNVELDMNATERIVEYSNITIENQGGVDAPAAWPTEGNLEVNDLVVSYARDLPPVLKGLTFSVAKNQRVGVVGRTGAGKSSLTLALFRFLEASSGSIHIDGVDISKIKLYDLRSRLAIIPQDPVLFSGTVRSNLDPFDQQTDEELREALARVHLISSASLATSGAASGSATPLPPNLRGAAPAQDAPRDTNRNIFRSLSSKISEGGLNLSQGQRQLLCLARAIVSRPKIMVLDEATSAVDMETDALIQRSIREEFTDSTLIVIAHRLSTIADFDRILVLGEGRVLEYDSPAALMRREAGAFKEMVEMSGERGELERVIGIGTQEGEGSDKGKANGGQSTGGGGGQEADERGWGI</sequence>
<dbReference type="OrthoDB" id="6500128at2759"/>
<feature type="transmembrane region" description="Helical" evidence="12">
    <location>
        <begin position="333"/>
        <end position="356"/>
    </location>
</feature>
<evidence type="ECO:0000256" key="6">
    <source>
        <dbReference type="ARBA" id="ARBA00022741"/>
    </source>
</evidence>
<feature type="transmembrane region" description="Helical" evidence="12">
    <location>
        <begin position="1262"/>
        <end position="1281"/>
    </location>
</feature>
<reference evidence="16" key="1">
    <citation type="submission" date="2015-07" db="EMBL/GenBank/DDBJ databases">
        <authorList>
            <person name="Teixeira M.M."/>
            <person name="Souza R.C."/>
            <person name="Almeida L.G."/>
            <person name="Vicente V.A."/>
            <person name="de Hoog S."/>
            <person name="Bocca A.L."/>
            <person name="de Almeida S.R."/>
            <person name="Vasconcelos A.T."/>
            <person name="Felipe M.S."/>
        </authorList>
    </citation>
    <scope>NUCLEOTIDE SEQUENCE [LARGE SCALE GENOMIC DNA]</scope>
    <source>
        <strain evidence="16">KSF</strain>
    </source>
</reference>
<feature type="domain" description="ABC transmembrane type-1" evidence="14">
    <location>
        <begin position="417"/>
        <end position="600"/>
    </location>
</feature>